<dbReference type="OrthoDB" id="18440at2759"/>
<keyword evidence="4" id="KW-1185">Reference proteome</keyword>
<evidence type="ECO:0000256" key="1">
    <source>
        <dbReference type="SAM" id="MobiDB-lite"/>
    </source>
</evidence>
<dbReference type="AlphaFoldDB" id="A0A8T9BPG3"/>
<dbReference type="Proteomes" id="UP000469559">
    <property type="component" value="Unassembled WGS sequence"/>
</dbReference>
<dbReference type="InterPro" id="IPR039258">
    <property type="entry name" value="ZNF511"/>
</dbReference>
<organism evidence="3 4">
    <name type="scientific">Lachnellula arida</name>
    <dbReference type="NCBI Taxonomy" id="1316785"/>
    <lineage>
        <taxon>Eukaryota</taxon>
        <taxon>Fungi</taxon>
        <taxon>Dikarya</taxon>
        <taxon>Ascomycota</taxon>
        <taxon>Pezizomycotina</taxon>
        <taxon>Leotiomycetes</taxon>
        <taxon>Helotiales</taxon>
        <taxon>Lachnaceae</taxon>
        <taxon>Lachnellula</taxon>
    </lineage>
</organism>
<dbReference type="PANTHER" id="PTHR21354">
    <property type="entry name" value="ZINC FINGER PROTEIN 511"/>
    <property type="match status" value="1"/>
</dbReference>
<feature type="region of interest" description="Disordered" evidence="1">
    <location>
        <begin position="1"/>
        <end position="25"/>
    </location>
</feature>
<dbReference type="PANTHER" id="PTHR21354:SF0">
    <property type="entry name" value="ZINC FINGER PROTEIN 511"/>
    <property type="match status" value="1"/>
</dbReference>
<dbReference type="PROSITE" id="PS00028">
    <property type="entry name" value="ZINC_FINGER_C2H2_1"/>
    <property type="match status" value="1"/>
</dbReference>
<feature type="region of interest" description="Disordered" evidence="1">
    <location>
        <begin position="247"/>
        <end position="266"/>
    </location>
</feature>
<proteinExistence type="predicted"/>
<accession>A0A8T9BPG3</accession>
<name>A0A8T9BPG3_9HELO</name>
<gene>
    <name evidence="3" type="primary">znf511</name>
    <name evidence="3" type="ORF">LARI1_G000309</name>
</gene>
<reference evidence="3 4" key="1">
    <citation type="submission" date="2018-05" db="EMBL/GenBank/DDBJ databases">
        <title>Whole genome sequencing for identification of molecular markers to develop diagnostic detection tools for the regulated plant pathogen Lachnellula willkommii.</title>
        <authorList>
            <person name="Giroux E."/>
            <person name="Bilodeau G."/>
        </authorList>
    </citation>
    <scope>NUCLEOTIDE SEQUENCE [LARGE SCALE GENOMIC DNA]</scope>
    <source>
        <strain evidence="3 4">CBS 203.66</strain>
    </source>
</reference>
<feature type="non-terminal residue" evidence="3">
    <location>
        <position position="1"/>
    </location>
</feature>
<protein>
    <submittedName>
        <fullName evidence="3">Zinc finger protein</fullName>
    </submittedName>
</protein>
<feature type="compositionally biased region" description="Basic and acidic residues" evidence="1">
    <location>
        <begin position="210"/>
        <end position="222"/>
    </location>
</feature>
<dbReference type="InterPro" id="IPR013087">
    <property type="entry name" value="Znf_C2H2_type"/>
</dbReference>
<evidence type="ECO:0000313" key="3">
    <source>
        <dbReference type="EMBL" id="TVY21251.1"/>
    </source>
</evidence>
<dbReference type="EMBL" id="QGMF01000022">
    <property type="protein sequence ID" value="TVY21251.1"/>
    <property type="molecule type" value="Genomic_DNA"/>
</dbReference>
<sequence length="266" mass="30186">LEKMAKRSREDFEPPSELDNIGDAPAVSVTHFSASKFLHLDPDSPSGETTRHTEMKCSLPPHRETLSFPSLESYEVHYNKTHLNRCLECRKNFPTEHFLNLHIEENHDALVSVRRERGEKTYGCFVEDCDRKCSTPQKRRMHLIDKHLFPKEYDFYVVNDGIDHRSSMLRSGRHRRRSSAVQHMTEIEDRAKKRNSNLETIASAPGGDVKGQDGTEISEKEVPSSPSSEDADMEGLTGAMSSLKFVPPSVRFGRGRGRGRGGFSRT</sequence>
<comment type="caution">
    <text evidence="3">The sequence shown here is derived from an EMBL/GenBank/DDBJ whole genome shotgun (WGS) entry which is preliminary data.</text>
</comment>
<feature type="compositionally biased region" description="Basic and acidic residues" evidence="1">
    <location>
        <begin position="1"/>
        <end position="12"/>
    </location>
</feature>
<evidence type="ECO:0000313" key="4">
    <source>
        <dbReference type="Proteomes" id="UP000469559"/>
    </source>
</evidence>
<dbReference type="SMART" id="SM00355">
    <property type="entry name" value="ZnF_C2H2"/>
    <property type="match status" value="2"/>
</dbReference>
<evidence type="ECO:0000259" key="2">
    <source>
        <dbReference type="PROSITE" id="PS00028"/>
    </source>
</evidence>
<feature type="region of interest" description="Disordered" evidence="1">
    <location>
        <begin position="168"/>
        <end position="234"/>
    </location>
</feature>
<feature type="domain" description="C2H2-type" evidence="2">
    <location>
        <begin position="86"/>
        <end position="107"/>
    </location>
</feature>